<dbReference type="PANTHER" id="PTHR48248">
    <property type="entry name" value="UVR DOMAIN-CONTAINING PROTEIN"/>
    <property type="match status" value="1"/>
</dbReference>
<dbReference type="PANTHER" id="PTHR48248:SF1">
    <property type="match status" value="1"/>
</dbReference>
<comment type="caution">
    <text evidence="3">The sequence shown here is derived from an EMBL/GenBank/DDBJ whole genome shotgun (WGS) entry which is preliminary data.</text>
</comment>
<evidence type="ECO:0000256" key="2">
    <source>
        <dbReference type="SAM" id="MobiDB-lite"/>
    </source>
</evidence>
<feature type="region of interest" description="Disordered" evidence="2">
    <location>
        <begin position="1"/>
        <end position="20"/>
    </location>
</feature>
<feature type="region of interest" description="Disordered" evidence="2">
    <location>
        <begin position="81"/>
        <end position="104"/>
    </location>
</feature>
<dbReference type="EMBL" id="BPVZ01000031">
    <property type="protein sequence ID" value="GKV09945.1"/>
    <property type="molecule type" value="Genomic_DNA"/>
</dbReference>
<evidence type="ECO:0000313" key="4">
    <source>
        <dbReference type="Proteomes" id="UP001054252"/>
    </source>
</evidence>
<evidence type="ECO:0000313" key="3">
    <source>
        <dbReference type="EMBL" id="GKV09945.1"/>
    </source>
</evidence>
<evidence type="ECO:0000256" key="1">
    <source>
        <dbReference type="SAM" id="Coils"/>
    </source>
</evidence>
<feature type="coiled-coil region" evidence="1">
    <location>
        <begin position="110"/>
        <end position="165"/>
    </location>
</feature>
<keyword evidence="4" id="KW-1185">Reference proteome</keyword>
<organism evidence="3 4">
    <name type="scientific">Rubroshorea leprosula</name>
    <dbReference type="NCBI Taxonomy" id="152421"/>
    <lineage>
        <taxon>Eukaryota</taxon>
        <taxon>Viridiplantae</taxon>
        <taxon>Streptophyta</taxon>
        <taxon>Embryophyta</taxon>
        <taxon>Tracheophyta</taxon>
        <taxon>Spermatophyta</taxon>
        <taxon>Magnoliopsida</taxon>
        <taxon>eudicotyledons</taxon>
        <taxon>Gunneridae</taxon>
        <taxon>Pentapetalae</taxon>
        <taxon>rosids</taxon>
        <taxon>malvids</taxon>
        <taxon>Malvales</taxon>
        <taxon>Dipterocarpaceae</taxon>
        <taxon>Rubroshorea</taxon>
    </lineage>
</organism>
<dbReference type="AlphaFoldDB" id="A0AAV5JGD3"/>
<reference evidence="3 4" key="1">
    <citation type="journal article" date="2021" name="Commun. Biol.">
        <title>The genome of Shorea leprosula (Dipterocarpaceae) highlights the ecological relevance of drought in aseasonal tropical rainforests.</title>
        <authorList>
            <person name="Ng K.K.S."/>
            <person name="Kobayashi M.J."/>
            <person name="Fawcett J.A."/>
            <person name="Hatakeyama M."/>
            <person name="Paape T."/>
            <person name="Ng C.H."/>
            <person name="Ang C.C."/>
            <person name="Tnah L.H."/>
            <person name="Lee C.T."/>
            <person name="Nishiyama T."/>
            <person name="Sese J."/>
            <person name="O'Brien M.J."/>
            <person name="Copetti D."/>
            <person name="Mohd Noor M.I."/>
            <person name="Ong R.C."/>
            <person name="Putra M."/>
            <person name="Sireger I.Z."/>
            <person name="Indrioko S."/>
            <person name="Kosugi Y."/>
            <person name="Izuno A."/>
            <person name="Isagi Y."/>
            <person name="Lee S.L."/>
            <person name="Shimizu K.K."/>
        </authorList>
    </citation>
    <scope>NUCLEOTIDE SEQUENCE [LARGE SCALE GENOMIC DNA]</scope>
    <source>
        <strain evidence="3">214</strain>
    </source>
</reference>
<dbReference type="Proteomes" id="UP001054252">
    <property type="component" value="Unassembled WGS sequence"/>
</dbReference>
<protein>
    <submittedName>
        <fullName evidence="3">Uncharacterized protein</fullName>
    </submittedName>
</protein>
<proteinExistence type="predicted"/>
<keyword evidence="1" id="KW-0175">Coiled coil</keyword>
<sequence length="213" mass="24454">MQEINKDQQSIKEGQKQAREKLEAIEAECTQLRKDTDLMIRQSAANKLKSVSQVYPKPIKQPKTARRAACGFETIWDERLTKERKQGRGSKSEGSDKTLWLPHGGRKSAMKNLKAGFRRLKAEMQEIGKEQESIKQGQKQVREKLEDIEAECAQLRKDTDLMIRQSAANKLNLCLMFKILKAREEGDFLKATQLAQLLRTILSRQNEQRQGSI</sequence>
<accession>A0AAV5JGD3</accession>
<feature type="compositionally biased region" description="Basic and acidic residues" evidence="2">
    <location>
        <begin position="81"/>
        <end position="96"/>
    </location>
</feature>
<gene>
    <name evidence="3" type="ORF">SLEP1_g21380</name>
</gene>
<name>A0AAV5JGD3_9ROSI</name>